<evidence type="ECO:0000256" key="1">
    <source>
        <dbReference type="SAM" id="MobiDB-lite"/>
    </source>
</evidence>
<proteinExistence type="predicted"/>
<reference evidence="3 4" key="1">
    <citation type="submission" date="2018-02" db="EMBL/GenBank/DDBJ databases">
        <title>Bacteriophage NCPPB3778 and a type I-E CRISPR drive the evolution of the US Biological Select Agent, Rathayibacter toxicus.</title>
        <authorList>
            <person name="Davis E.W.II."/>
            <person name="Tabima J.F."/>
            <person name="Weisberg A.J."/>
            <person name="Lopes L.D."/>
            <person name="Wiseman M.S."/>
            <person name="Wiseman M.S."/>
            <person name="Pupko T."/>
            <person name="Belcher M.S."/>
            <person name="Sechler A.J."/>
            <person name="Tancos M.A."/>
            <person name="Schroeder B.K."/>
            <person name="Murray T.D."/>
            <person name="Luster D.G."/>
            <person name="Schneider W.L."/>
            <person name="Rogers E."/>
            <person name="Andreote F.D."/>
            <person name="Grunwald N.J."/>
            <person name="Putnam M.L."/>
            <person name="Chang J.H."/>
        </authorList>
    </citation>
    <scope>NUCLEOTIDE SEQUENCE [LARGE SCALE GENOMIC DNA]</scope>
    <source>
        <strain evidence="3 4">AY1D6</strain>
    </source>
</reference>
<keyword evidence="2" id="KW-0732">Signal</keyword>
<evidence type="ECO:0008006" key="5">
    <source>
        <dbReference type="Google" id="ProtNLM"/>
    </source>
</evidence>
<keyword evidence="4" id="KW-1185">Reference proteome</keyword>
<evidence type="ECO:0000256" key="2">
    <source>
        <dbReference type="SAM" id="SignalP"/>
    </source>
</evidence>
<feature type="compositionally biased region" description="Low complexity" evidence="1">
    <location>
        <begin position="31"/>
        <end position="70"/>
    </location>
</feature>
<sequence length="188" mass="19022">MSSSTPPLLRGIVAGAMIAAVLSGCTPTGVTDSATESSSPDTPTSSPRIPSGTPAATVTVPASPTPTAGADSGPHDAEVTAEPSAEEAAVSVAAAAVAAYCRHDLAKAQWLAGLYPYLTQQAAIAYETVDPSVVPCSNVTGAAHLRDGDGAYTMRVLVPTDAGEYEAYVHRESAAKPWLVDRFTPPAG</sequence>
<dbReference type="Proteomes" id="UP000239698">
    <property type="component" value="Unassembled WGS sequence"/>
</dbReference>
<dbReference type="EMBL" id="PSVT01000004">
    <property type="protein sequence ID" value="PPH79062.1"/>
    <property type="molecule type" value="Genomic_DNA"/>
</dbReference>
<dbReference type="RefSeq" id="WP_097167936.1">
    <property type="nucleotide sequence ID" value="NZ_PSUP01000037.1"/>
</dbReference>
<feature type="chain" id="PRO_5047309141" description="Lipoprotein" evidence="2">
    <location>
        <begin position="20"/>
        <end position="188"/>
    </location>
</feature>
<gene>
    <name evidence="3" type="ORF">C5C40_03750</name>
</gene>
<feature type="signal peptide" evidence="2">
    <location>
        <begin position="1"/>
        <end position="19"/>
    </location>
</feature>
<accession>A0ABX5AFK0</accession>
<comment type="caution">
    <text evidence="3">The sequence shown here is derived from an EMBL/GenBank/DDBJ whole genome shotgun (WGS) entry which is preliminary data.</text>
</comment>
<evidence type="ECO:0000313" key="3">
    <source>
        <dbReference type="EMBL" id="PPH79062.1"/>
    </source>
</evidence>
<protein>
    <recommendedName>
        <fullName evidence="5">Lipoprotein</fullName>
    </recommendedName>
</protein>
<feature type="region of interest" description="Disordered" evidence="1">
    <location>
        <begin position="28"/>
        <end position="78"/>
    </location>
</feature>
<organism evidence="3 4">
    <name type="scientific">Rathayibacter rathayi</name>
    <name type="common">Corynebacterium rathayi</name>
    <dbReference type="NCBI Taxonomy" id="33887"/>
    <lineage>
        <taxon>Bacteria</taxon>
        <taxon>Bacillati</taxon>
        <taxon>Actinomycetota</taxon>
        <taxon>Actinomycetes</taxon>
        <taxon>Micrococcales</taxon>
        <taxon>Microbacteriaceae</taxon>
        <taxon>Rathayibacter</taxon>
    </lineage>
</organism>
<name>A0ABX5AFK0_RATRA</name>
<evidence type="ECO:0000313" key="4">
    <source>
        <dbReference type="Proteomes" id="UP000239698"/>
    </source>
</evidence>